<evidence type="ECO:0000313" key="15">
    <source>
        <dbReference type="Proteomes" id="UP000254263"/>
    </source>
</evidence>
<accession>A0A0A2GBN3</accession>
<dbReference type="RefSeq" id="WP_018360962.1">
    <property type="nucleotide sequence ID" value="NZ_JASBZX010000002.1"/>
</dbReference>
<evidence type="ECO:0000256" key="2">
    <source>
        <dbReference type="ARBA" id="ARBA00009539"/>
    </source>
</evidence>
<dbReference type="GO" id="GO:0050661">
    <property type="term" value="F:NADP binding"/>
    <property type="evidence" value="ECO:0007669"/>
    <property type="project" value="InterPro"/>
</dbReference>
<name>A0A0A2GBN3_9PORP</name>
<dbReference type="Gene3D" id="3.40.430.10">
    <property type="entry name" value="Dihydrofolate Reductase, subunit A"/>
    <property type="match status" value="1"/>
</dbReference>
<dbReference type="Proteomes" id="UP000254156">
    <property type="component" value="Unassembled WGS sequence"/>
</dbReference>
<dbReference type="PRINTS" id="PR00070">
    <property type="entry name" value="DHFR"/>
</dbReference>
<dbReference type="GO" id="GO:0046654">
    <property type="term" value="P:tetrahydrofolate biosynthetic process"/>
    <property type="evidence" value="ECO:0007669"/>
    <property type="project" value="UniProtKB-UniPathway"/>
</dbReference>
<evidence type="ECO:0000256" key="6">
    <source>
        <dbReference type="ARBA" id="ARBA00023002"/>
    </source>
</evidence>
<dbReference type="EMBL" id="JRFA01000009">
    <property type="protein sequence ID" value="KGN74870.1"/>
    <property type="molecule type" value="Genomic_DNA"/>
</dbReference>
<proteinExistence type="inferred from homology"/>
<comment type="catalytic activity">
    <reaction evidence="8">
        <text>(6S)-5,6,7,8-tetrahydrofolate + NADP(+) = 7,8-dihydrofolate + NADPH + H(+)</text>
        <dbReference type="Rhea" id="RHEA:15009"/>
        <dbReference type="ChEBI" id="CHEBI:15378"/>
        <dbReference type="ChEBI" id="CHEBI:57451"/>
        <dbReference type="ChEBI" id="CHEBI:57453"/>
        <dbReference type="ChEBI" id="CHEBI:57783"/>
        <dbReference type="ChEBI" id="CHEBI:58349"/>
        <dbReference type="EC" id="1.5.1.3"/>
    </reaction>
</comment>
<keyword evidence="13" id="KW-1185">Reference proteome</keyword>
<comment type="similarity">
    <text evidence="2 8">Belongs to the dihydrofolate reductase family.</text>
</comment>
<dbReference type="GO" id="GO:0004146">
    <property type="term" value="F:dihydrofolate reductase activity"/>
    <property type="evidence" value="ECO:0007669"/>
    <property type="project" value="UniProtKB-EC"/>
</dbReference>
<comment type="pathway">
    <text evidence="1 8">Cofactor biosynthesis; tetrahydrofolate biosynthesis; 5,6,7,8-tetrahydrofolate from 7,8-dihydrofolate: step 1/1.</text>
</comment>
<dbReference type="EMBL" id="UGTI01000001">
    <property type="protein sequence ID" value="SUB77937.1"/>
    <property type="molecule type" value="Genomic_DNA"/>
</dbReference>
<dbReference type="Pfam" id="PF00186">
    <property type="entry name" value="DHFR_1"/>
    <property type="match status" value="1"/>
</dbReference>
<evidence type="ECO:0000256" key="1">
    <source>
        <dbReference type="ARBA" id="ARBA00004903"/>
    </source>
</evidence>
<evidence type="ECO:0000256" key="3">
    <source>
        <dbReference type="ARBA" id="ARBA00012856"/>
    </source>
</evidence>
<evidence type="ECO:0000256" key="7">
    <source>
        <dbReference type="ARBA" id="ARBA00025067"/>
    </source>
</evidence>
<dbReference type="InterPro" id="IPR001796">
    <property type="entry name" value="DHFR_dom"/>
</dbReference>
<dbReference type="InterPro" id="IPR024072">
    <property type="entry name" value="DHFR-like_dom_sf"/>
</dbReference>
<evidence type="ECO:0000256" key="5">
    <source>
        <dbReference type="ARBA" id="ARBA00022857"/>
    </source>
</evidence>
<keyword evidence="5 8" id="KW-0521">NADP</keyword>
<evidence type="ECO:0000313" key="10">
    <source>
        <dbReference type="EMBL" id="KGN74870.1"/>
    </source>
</evidence>
<keyword evidence="4 8" id="KW-0554">One-carbon metabolism</keyword>
<sequence length="166" mass="19102">MLKSIIVATDEHGAIGRNNTLMWHLRDDLKRFKELTTGHTIVMGRNTFNSLPNGPLPNRVNVVISSTIKEKEGIICFDTFEKASHYIEAQGEDELFIIGGGKLYGSTLDEADKLYLTVVHHSFPDADTFFPDWDPRNWDVLKIKHCQANEQNEYDSTFYELRRKKI</sequence>
<evidence type="ECO:0000313" key="14">
    <source>
        <dbReference type="Proteomes" id="UP000254156"/>
    </source>
</evidence>
<comment type="function">
    <text evidence="7 8">Key enzyme in folate metabolism. Catalyzes an essential reaction for de novo glycine and purine synthesis, and for DNA precursor synthesis.</text>
</comment>
<dbReference type="Proteomes" id="UP000254263">
    <property type="component" value="Unassembled WGS sequence"/>
</dbReference>
<organism evidence="10 13">
    <name type="scientific">Porphyromonas macacae</name>
    <dbReference type="NCBI Taxonomy" id="28115"/>
    <lineage>
        <taxon>Bacteria</taxon>
        <taxon>Pseudomonadati</taxon>
        <taxon>Bacteroidota</taxon>
        <taxon>Bacteroidia</taxon>
        <taxon>Bacteroidales</taxon>
        <taxon>Porphyromonadaceae</taxon>
        <taxon>Porphyromonas</taxon>
    </lineage>
</organism>
<reference evidence="14 15" key="2">
    <citation type="submission" date="2018-06" db="EMBL/GenBank/DDBJ databases">
        <authorList>
            <consortium name="Pathogen Informatics"/>
            <person name="Doyle S."/>
        </authorList>
    </citation>
    <scope>NUCLEOTIDE SEQUENCE [LARGE SCALE GENOMIC DNA]</scope>
    <source>
        <strain evidence="12 14">NCTC11632</strain>
        <strain evidence="11 15">NCTC13100</strain>
    </source>
</reference>
<evidence type="ECO:0000256" key="8">
    <source>
        <dbReference type="PIRNR" id="PIRNR000194"/>
    </source>
</evidence>
<dbReference type="eggNOG" id="COG0262">
    <property type="taxonomic scope" value="Bacteria"/>
</dbReference>
<evidence type="ECO:0000259" key="9">
    <source>
        <dbReference type="PROSITE" id="PS51330"/>
    </source>
</evidence>
<dbReference type="SUPFAM" id="SSF53597">
    <property type="entry name" value="Dihydrofolate reductase-like"/>
    <property type="match status" value="1"/>
</dbReference>
<dbReference type="OrthoDB" id="9804315at2"/>
<dbReference type="AlphaFoldDB" id="A0A0A2GBN3"/>
<dbReference type="PANTHER" id="PTHR48069">
    <property type="entry name" value="DIHYDROFOLATE REDUCTASE"/>
    <property type="match status" value="1"/>
</dbReference>
<reference evidence="10 13" key="1">
    <citation type="submission" date="2014-09" db="EMBL/GenBank/DDBJ databases">
        <title>Draft Genome Sequence of Porphyromonas macacae COT-192_OH2859.</title>
        <authorList>
            <person name="Wallis C."/>
            <person name="Deusch O."/>
            <person name="O'Flynn C."/>
            <person name="Davis I."/>
            <person name="Horsfall A."/>
            <person name="Kirkwood N."/>
            <person name="Harris S."/>
            <person name="Eisen J.A."/>
            <person name="Coil D.A."/>
            <person name="Darling A.E."/>
            <person name="Jospin G."/>
            <person name="Alexiev A."/>
        </authorList>
    </citation>
    <scope>NUCLEOTIDE SEQUENCE [LARGE SCALE GENOMIC DNA]</scope>
    <source>
        <strain evidence="13">COT-192 OH2859</strain>
        <strain evidence="10">COT-192_OH2859</strain>
    </source>
</reference>
<dbReference type="GO" id="GO:0005829">
    <property type="term" value="C:cytosol"/>
    <property type="evidence" value="ECO:0007669"/>
    <property type="project" value="TreeGrafter"/>
</dbReference>
<dbReference type="PROSITE" id="PS51330">
    <property type="entry name" value="DHFR_2"/>
    <property type="match status" value="1"/>
</dbReference>
<dbReference type="STRING" id="28115.HQ47_02855"/>
<evidence type="ECO:0000256" key="4">
    <source>
        <dbReference type="ARBA" id="ARBA00022563"/>
    </source>
</evidence>
<dbReference type="EMBL" id="UGTF01000002">
    <property type="protein sequence ID" value="SUB89050.1"/>
    <property type="molecule type" value="Genomic_DNA"/>
</dbReference>
<dbReference type="GO" id="GO:0046452">
    <property type="term" value="P:dihydrofolate metabolic process"/>
    <property type="evidence" value="ECO:0007669"/>
    <property type="project" value="TreeGrafter"/>
</dbReference>
<dbReference type="CDD" id="cd00209">
    <property type="entry name" value="DHFR"/>
    <property type="match status" value="1"/>
</dbReference>
<dbReference type="PIRSF" id="PIRSF000194">
    <property type="entry name" value="DHFR"/>
    <property type="match status" value="1"/>
</dbReference>
<dbReference type="PANTHER" id="PTHR48069:SF3">
    <property type="entry name" value="DIHYDROFOLATE REDUCTASE"/>
    <property type="match status" value="1"/>
</dbReference>
<dbReference type="GO" id="GO:0046655">
    <property type="term" value="P:folic acid metabolic process"/>
    <property type="evidence" value="ECO:0007669"/>
    <property type="project" value="TreeGrafter"/>
</dbReference>
<dbReference type="GO" id="GO:0006730">
    <property type="term" value="P:one-carbon metabolic process"/>
    <property type="evidence" value="ECO:0007669"/>
    <property type="project" value="UniProtKB-KW"/>
</dbReference>
<dbReference type="UniPathway" id="UPA00077">
    <property type="reaction ID" value="UER00158"/>
</dbReference>
<evidence type="ECO:0000313" key="12">
    <source>
        <dbReference type="EMBL" id="SUB89050.1"/>
    </source>
</evidence>
<feature type="domain" description="DHFR" evidence="9">
    <location>
        <begin position="2"/>
        <end position="163"/>
    </location>
</feature>
<keyword evidence="6 8" id="KW-0560">Oxidoreductase</keyword>
<evidence type="ECO:0000313" key="13">
    <source>
        <dbReference type="Proteomes" id="UP000030103"/>
    </source>
</evidence>
<dbReference type="Proteomes" id="UP000030103">
    <property type="component" value="Unassembled WGS sequence"/>
</dbReference>
<dbReference type="EC" id="1.5.1.3" evidence="3 8"/>
<gene>
    <name evidence="11" type="primary">dfrA</name>
    <name evidence="10" type="ORF">HQ47_02855</name>
    <name evidence="12" type="ORF">NCTC11632_01146</name>
    <name evidence="11" type="ORF">NCTC13100_01087</name>
</gene>
<protein>
    <recommendedName>
        <fullName evidence="3 8">Dihydrofolate reductase</fullName>
        <ecNumber evidence="3 8">1.5.1.3</ecNumber>
    </recommendedName>
</protein>
<evidence type="ECO:0000313" key="11">
    <source>
        <dbReference type="EMBL" id="SUB77937.1"/>
    </source>
</evidence>
<dbReference type="InterPro" id="IPR012259">
    <property type="entry name" value="DHFR"/>
</dbReference>